<feature type="region of interest" description="Disordered" evidence="1">
    <location>
        <begin position="106"/>
        <end position="126"/>
    </location>
</feature>
<dbReference type="InterPro" id="IPR008936">
    <property type="entry name" value="Rho_GTPase_activation_prot"/>
</dbReference>
<feature type="region of interest" description="Disordered" evidence="1">
    <location>
        <begin position="223"/>
        <end position="280"/>
    </location>
</feature>
<dbReference type="GO" id="GO:0007264">
    <property type="term" value="P:small GTPase-mediated signal transduction"/>
    <property type="evidence" value="ECO:0007669"/>
    <property type="project" value="TreeGrafter"/>
</dbReference>
<dbReference type="GO" id="GO:0005737">
    <property type="term" value="C:cytoplasm"/>
    <property type="evidence" value="ECO:0007669"/>
    <property type="project" value="TreeGrafter"/>
</dbReference>
<gene>
    <name evidence="3" type="ORF">Rhopal_000702-T1</name>
</gene>
<evidence type="ECO:0000256" key="1">
    <source>
        <dbReference type="SAM" id="MobiDB-lite"/>
    </source>
</evidence>
<comment type="caution">
    <text evidence="3">The sequence shown here is derived from an EMBL/GenBank/DDBJ whole genome shotgun (WGS) entry which is preliminary data.</text>
</comment>
<dbReference type="PANTHER" id="PTHR45808">
    <property type="entry name" value="RHO GTPASE-ACTIVATING PROTEIN 68F"/>
    <property type="match status" value="1"/>
</dbReference>
<sequence>MLSSSRPRAQSEPSSPVLDSPQSPDTHQLPFTPSLDLDLDNGPSPIDHPVFAASLTPRQRARLEHASLASQQRASAREHAEEKKSSRHAEIKVAMAAFELLESRKRDMKRGGGSHARQSSGPFGGLEDVVKSVESKGVMGVFEEFEEQVRGRRAGSQAGSMHSRASLGCDEPNHQSQHGDVHHDGPHELDGKKVLAGAGGAAAVLGLVGAGYELYEHEKHLKEARKARQRTSSIASVASAPVSNRSASVASSRTASRTSSRASSPAPLARPTPSTPAAVPLSVPILRSPLVSTSASTQTPYFSTLTREQHHLVQHAAAALLLKDMKRGTLHEKFEHAIGGIEHLVEKLEEGMRTVHLTGHRGKPKKLFGTPLVQLTKHEGIDSFHGANPSGTVRIPEFLDHCITALMQMDASTEGILRKSGNLRILREVMHALDHSGGNDSVIDLAALDPVTLADLMKKFLSALPHPVLTGHLFSLFIACSHIKNVNLRRRAMHLNRDVFEVIGVFLLWLSQFAHIDVKVGNQMDLSNIAIVMAPVLLHPCHRAPHPHEVPSMISALLSLLEDQSILHSVPYELAQVLHLEVPKEIRKGDSAGLVQHLARLL</sequence>
<dbReference type="Pfam" id="PF00620">
    <property type="entry name" value="RhoGAP"/>
    <property type="match status" value="1"/>
</dbReference>
<feature type="domain" description="Rho-GAP" evidence="2">
    <location>
        <begin position="370"/>
        <end position="568"/>
    </location>
</feature>
<reference evidence="3 4" key="1">
    <citation type="submission" date="2021-12" db="EMBL/GenBank/DDBJ databases">
        <title>High titer production of polyol ester of fatty acids by Rhodotorula paludigena BS15 towards product separation-free biomass refinery.</title>
        <authorList>
            <person name="Mano J."/>
            <person name="Ono H."/>
            <person name="Tanaka T."/>
            <person name="Naito K."/>
            <person name="Sushida H."/>
            <person name="Ike M."/>
            <person name="Tokuyasu K."/>
            <person name="Kitaoka M."/>
        </authorList>
    </citation>
    <scope>NUCLEOTIDE SEQUENCE [LARGE SCALE GENOMIC DNA]</scope>
    <source>
        <strain evidence="3 4">BS15</strain>
    </source>
</reference>
<dbReference type="Gene3D" id="1.10.555.10">
    <property type="entry name" value="Rho GTPase activation protein"/>
    <property type="match status" value="1"/>
</dbReference>
<proteinExistence type="predicted"/>
<evidence type="ECO:0000313" key="4">
    <source>
        <dbReference type="Proteomes" id="UP001342314"/>
    </source>
</evidence>
<dbReference type="PROSITE" id="PS50238">
    <property type="entry name" value="RHOGAP"/>
    <property type="match status" value="1"/>
</dbReference>
<dbReference type="Proteomes" id="UP001342314">
    <property type="component" value="Unassembled WGS sequence"/>
</dbReference>
<name>A0AAV5GEI0_9BASI</name>
<dbReference type="SMART" id="SM00324">
    <property type="entry name" value="RhoGAP"/>
    <property type="match status" value="1"/>
</dbReference>
<evidence type="ECO:0000259" key="2">
    <source>
        <dbReference type="PROSITE" id="PS50238"/>
    </source>
</evidence>
<dbReference type="GO" id="GO:0005096">
    <property type="term" value="F:GTPase activator activity"/>
    <property type="evidence" value="ECO:0007669"/>
    <property type="project" value="TreeGrafter"/>
</dbReference>
<dbReference type="AlphaFoldDB" id="A0AAV5GEI0"/>
<feature type="region of interest" description="Disordered" evidence="1">
    <location>
        <begin position="64"/>
        <end position="88"/>
    </location>
</feature>
<dbReference type="PANTHER" id="PTHR45808:SF2">
    <property type="entry name" value="RHO GTPASE-ACTIVATING PROTEIN 68F"/>
    <property type="match status" value="1"/>
</dbReference>
<dbReference type="EMBL" id="BQKY01000002">
    <property type="protein sequence ID" value="GJN87747.1"/>
    <property type="molecule type" value="Genomic_DNA"/>
</dbReference>
<keyword evidence="4" id="KW-1185">Reference proteome</keyword>
<feature type="compositionally biased region" description="Basic and acidic residues" evidence="1">
    <location>
        <begin position="75"/>
        <end position="88"/>
    </location>
</feature>
<feature type="compositionally biased region" description="Polar residues" evidence="1">
    <location>
        <begin position="20"/>
        <end position="31"/>
    </location>
</feature>
<dbReference type="GO" id="GO:2001136">
    <property type="term" value="P:negative regulation of endocytic recycling"/>
    <property type="evidence" value="ECO:0007669"/>
    <property type="project" value="TreeGrafter"/>
</dbReference>
<feature type="compositionally biased region" description="Low complexity" evidence="1">
    <location>
        <begin position="232"/>
        <end position="267"/>
    </location>
</feature>
<evidence type="ECO:0000313" key="3">
    <source>
        <dbReference type="EMBL" id="GJN87747.1"/>
    </source>
</evidence>
<organism evidence="3 4">
    <name type="scientific">Rhodotorula paludigena</name>
    <dbReference type="NCBI Taxonomy" id="86838"/>
    <lineage>
        <taxon>Eukaryota</taxon>
        <taxon>Fungi</taxon>
        <taxon>Dikarya</taxon>
        <taxon>Basidiomycota</taxon>
        <taxon>Pucciniomycotina</taxon>
        <taxon>Microbotryomycetes</taxon>
        <taxon>Sporidiobolales</taxon>
        <taxon>Sporidiobolaceae</taxon>
        <taxon>Rhodotorula</taxon>
    </lineage>
</organism>
<accession>A0AAV5GEI0</accession>
<dbReference type="SUPFAM" id="SSF48350">
    <property type="entry name" value="GTPase activation domain, GAP"/>
    <property type="match status" value="1"/>
</dbReference>
<protein>
    <recommendedName>
        <fullName evidence="2">Rho-GAP domain-containing protein</fullName>
    </recommendedName>
</protein>
<dbReference type="InterPro" id="IPR000198">
    <property type="entry name" value="RhoGAP_dom"/>
</dbReference>
<feature type="compositionally biased region" description="Polar residues" evidence="1">
    <location>
        <begin position="1"/>
        <end position="14"/>
    </location>
</feature>
<feature type="region of interest" description="Disordered" evidence="1">
    <location>
        <begin position="150"/>
        <end position="191"/>
    </location>
</feature>
<feature type="region of interest" description="Disordered" evidence="1">
    <location>
        <begin position="1"/>
        <end position="50"/>
    </location>
</feature>
<feature type="compositionally biased region" description="Basic and acidic residues" evidence="1">
    <location>
        <begin position="171"/>
        <end position="191"/>
    </location>
</feature>